<protein>
    <submittedName>
        <fullName evidence="1">Uncharacterized protein</fullName>
    </submittedName>
</protein>
<name>A0A450WLJ4_9GAMM</name>
<dbReference type="AlphaFoldDB" id="A0A450WLJ4"/>
<reference evidence="1" key="1">
    <citation type="submission" date="2019-02" db="EMBL/GenBank/DDBJ databases">
        <authorList>
            <person name="Gruber-Vodicka R. H."/>
            <person name="Seah K. B. B."/>
        </authorList>
    </citation>
    <scope>NUCLEOTIDE SEQUENCE</scope>
    <source>
        <strain evidence="1">BECK_S313</strain>
    </source>
</reference>
<dbReference type="EMBL" id="CAADFK010000128">
    <property type="protein sequence ID" value="VFK17912.1"/>
    <property type="molecule type" value="Genomic_DNA"/>
</dbReference>
<accession>A0A450WLJ4</accession>
<evidence type="ECO:0000313" key="1">
    <source>
        <dbReference type="EMBL" id="VFK17912.1"/>
    </source>
</evidence>
<proteinExistence type="predicted"/>
<sequence length="60" mass="6621">MQGTRFPVGERVVPRRSHGISQWISAPLSAISFEFLVSDIFIHGSTGGKEGHERTLRVGK</sequence>
<organism evidence="1">
    <name type="scientific">Candidatus Kentrum sp. LPFa</name>
    <dbReference type="NCBI Taxonomy" id="2126335"/>
    <lineage>
        <taxon>Bacteria</taxon>
        <taxon>Pseudomonadati</taxon>
        <taxon>Pseudomonadota</taxon>
        <taxon>Gammaproteobacteria</taxon>
        <taxon>Candidatus Kentrum</taxon>
    </lineage>
</organism>
<gene>
    <name evidence="1" type="ORF">BECKLPF1236B_GA0070989_11287</name>
</gene>